<dbReference type="AlphaFoldDB" id="A0A6J6ESA3"/>
<dbReference type="EMBL" id="CAEZTU010000015">
    <property type="protein sequence ID" value="CAB4575648.1"/>
    <property type="molecule type" value="Genomic_DNA"/>
</dbReference>
<feature type="transmembrane region" description="Helical" evidence="1">
    <location>
        <begin position="43"/>
        <end position="65"/>
    </location>
</feature>
<keyword evidence="1" id="KW-0812">Transmembrane</keyword>
<reference evidence="2" key="1">
    <citation type="submission" date="2020-05" db="EMBL/GenBank/DDBJ databases">
        <authorList>
            <person name="Chiriac C."/>
            <person name="Salcher M."/>
            <person name="Ghai R."/>
            <person name="Kavagutti S V."/>
        </authorList>
    </citation>
    <scope>NUCLEOTIDE SEQUENCE</scope>
</reference>
<name>A0A6J6ESA3_9ZZZZ</name>
<gene>
    <name evidence="2" type="ORF">UFOPK1740_00543</name>
</gene>
<sequence>MLKISRLFNSLVVSCSVLTVFSQPVFAAIRDDGDEPGVSISGSAAIALFIGIPLLISGLVALAILAPQWSRRARRESGFVSHTETWWLNGPGNEAKHLEIESSEEELKSLALKAGGVSAKW</sequence>
<organism evidence="2">
    <name type="scientific">freshwater metagenome</name>
    <dbReference type="NCBI Taxonomy" id="449393"/>
    <lineage>
        <taxon>unclassified sequences</taxon>
        <taxon>metagenomes</taxon>
        <taxon>ecological metagenomes</taxon>
    </lineage>
</organism>
<evidence type="ECO:0000313" key="2">
    <source>
        <dbReference type="EMBL" id="CAB4575648.1"/>
    </source>
</evidence>
<accession>A0A6J6ESA3</accession>
<protein>
    <submittedName>
        <fullName evidence="2">Unannotated protein</fullName>
    </submittedName>
</protein>
<evidence type="ECO:0000256" key="1">
    <source>
        <dbReference type="SAM" id="Phobius"/>
    </source>
</evidence>
<keyword evidence="1" id="KW-0472">Membrane</keyword>
<proteinExistence type="predicted"/>
<keyword evidence="1" id="KW-1133">Transmembrane helix</keyword>